<reference evidence="1 2" key="1">
    <citation type="submission" date="2019-10" db="EMBL/GenBank/DDBJ databases">
        <title>Alkaliphilus serpentinus sp. nov. and Alkaliphilus pronyensis sp. nov., two novel anaerobic alkaliphilic species isolated from the serpentinized-hosted hydrothermal field of the Prony Bay (New Caledonia).</title>
        <authorList>
            <person name="Postec A."/>
        </authorList>
    </citation>
    <scope>NUCLEOTIDE SEQUENCE [LARGE SCALE GENOMIC DNA]</scope>
    <source>
        <strain evidence="1 2">LacT</strain>
    </source>
</reference>
<dbReference type="InterPro" id="IPR008884">
    <property type="entry name" value="TylF_MeTrfase"/>
</dbReference>
<dbReference type="Gene3D" id="3.40.50.720">
    <property type="entry name" value="NAD(P)-binding Rossmann-like Domain"/>
    <property type="match status" value="1"/>
</dbReference>
<dbReference type="RefSeq" id="WP_151866901.1">
    <property type="nucleotide sequence ID" value="NZ_WBZB01000051.1"/>
</dbReference>
<proteinExistence type="predicted"/>
<dbReference type="Gene3D" id="3.40.50.150">
    <property type="entry name" value="Vaccinia Virus protein VP39"/>
    <property type="match status" value="1"/>
</dbReference>
<protein>
    <recommendedName>
        <fullName evidence="3">Methyltransferase</fullName>
    </recommendedName>
</protein>
<dbReference type="PANTHER" id="PTHR40036:SF1">
    <property type="entry name" value="MACROCIN O-METHYLTRANSFERASE"/>
    <property type="match status" value="1"/>
</dbReference>
<comment type="caution">
    <text evidence="1">The sequence shown here is derived from an EMBL/GenBank/DDBJ whole genome shotgun (WGS) entry which is preliminary data.</text>
</comment>
<keyword evidence="2" id="KW-1185">Reference proteome</keyword>
<name>A0A833M8M8_9FIRM</name>
<dbReference type="Pfam" id="PF05711">
    <property type="entry name" value="TylF"/>
    <property type="match status" value="1"/>
</dbReference>
<dbReference type="AlphaFoldDB" id="A0A833M8M8"/>
<dbReference type="InterPro" id="IPR029063">
    <property type="entry name" value="SAM-dependent_MTases_sf"/>
</dbReference>
<dbReference type="EMBL" id="WBZB01000051">
    <property type="protein sequence ID" value="KAB3526635.1"/>
    <property type="molecule type" value="Genomic_DNA"/>
</dbReference>
<evidence type="ECO:0008006" key="3">
    <source>
        <dbReference type="Google" id="ProtNLM"/>
    </source>
</evidence>
<dbReference type="OrthoDB" id="149130at2"/>
<sequence>MIKLISDWIADKNIILFGAGPIGEKVIQHWQFPNKILGIIDNRESKQNKLVEGIKVREVNYIKNFNINKIKVIITTEDSYYSTAAKQLIGLGLKENDDFISGSKLDRILCNTIGNVEVPYEDIYPKATYAPWREDDCFTRMYESIKENTLVDIYRCFEIWELVKQVSKLQEGALIEIGVWKGGTGAIICKQAEECGILETTYLCDTFKGVVKASDKDTLYRGGEHNDTSEETVSNLLERFNLTNYKVLKGVFPEDTGYMVNSLKFRFCHIDVDVYNSAKEIVDWIWGKLVVGGILLFDDYGFKECDGITRLINEQKCLNDRLIICNLNGHAIIIKLK</sequence>
<organism evidence="1 2">
    <name type="scientific">Alkaliphilus serpentinus</name>
    <dbReference type="NCBI Taxonomy" id="1482731"/>
    <lineage>
        <taxon>Bacteria</taxon>
        <taxon>Bacillati</taxon>
        <taxon>Bacillota</taxon>
        <taxon>Clostridia</taxon>
        <taxon>Peptostreptococcales</taxon>
        <taxon>Natronincolaceae</taxon>
        <taxon>Alkaliphilus</taxon>
    </lineage>
</organism>
<accession>A0A833M8M8</accession>
<dbReference type="Proteomes" id="UP000465601">
    <property type="component" value="Unassembled WGS sequence"/>
</dbReference>
<evidence type="ECO:0000313" key="1">
    <source>
        <dbReference type="EMBL" id="KAB3526635.1"/>
    </source>
</evidence>
<evidence type="ECO:0000313" key="2">
    <source>
        <dbReference type="Proteomes" id="UP000465601"/>
    </source>
</evidence>
<dbReference type="PANTHER" id="PTHR40036">
    <property type="entry name" value="MACROCIN O-METHYLTRANSFERASE"/>
    <property type="match status" value="1"/>
</dbReference>
<gene>
    <name evidence="1" type="ORF">F8153_13610</name>
</gene>